<dbReference type="AlphaFoldDB" id="A0AAV4XM61"/>
<organism evidence="2 3">
    <name type="scientific">Caerostris extrusa</name>
    <name type="common">Bark spider</name>
    <name type="synonym">Caerostris bankana</name>
    <dbReference type="NCBI Taxonomy" id="172846"/>
    <lineage>
        <taxon>Eukaryota</taxon>
        <taxon>Metazoa</taxon>
        <taxon>Ecdysozoa</taxon>
        <taxon>Arthropoda</taxon>
        <taxon>Chelicerata</taxon>
        <taxon>Arachnida</taxon>
        <taxon>Araneae</taxon>
        <taxon>Araneomorphae</taxon>
        <taxon>Entelegynae</taxon>
        <taxon>Araneoidea</taxon>
        <taxon>Araneidae</taxon>
        <taxon>Caerostris</taxon>
    </lineage>
</organism>
<keyword evidence="1" id="KW-1133">Transmembrane helix</keyword>
<keyword evidence="1" id="KW-0812">Transmembrane</keyword>
<dbReference type="EMBL" id="BPLR01000477">
    <property type="protein sequence ID" value="GIY95041.1"/>
    <property type="molecule type" value="Genomic_DNA"/>
</dbReference>
<reference evidence="2 3" key="1">
    <citation type="submission" date="2021-06" db="EMBL/GenBank/DDBJ databases">
        <title>Caerostris extrusa draft genome.</title>
        <authorList>
            <person name="Kono N."/>
            <person name="Arakawa K."/>
        </authorList>
    </citation>
    <scope>NUCLEOTIDE SEQUENCE [LARGE SCALE GENOMIC DNA]</scope>
</reference>
<feature type="transmembrane region" description="Helical" evidence="1">
    <location>
        <begin position="43"/>
        <end position="61"/>
    </location>
</feature>
<evidence type="ECO:0000313" key="3">
    <source>
        <dbReference type="Proteomes" id="UP001054945"/>
    </source>
</evidence>
<keyword evidence="3" id="KW-1185">Reference proteome</keyword>
<proteinExistence type="predicted"/>
<accession>A0AAV4XM61</accession>
<evidence type="ECO:0000313" key="2">
    <source>
        <dbReference type="EMBL" id="GIY95041.1"/>
    </source>
</evidence>
<dbReference type="Proteomes" id="UP001054945">
    <property type="component" value="Unassembled WGS sequence"/>
</dbReference>
<comment type="caution">
    <text evidence="2">The sequence shown here is derived from an EMBL/GenBank/DDBJ whole genome shotgun (WGS) entry which is preliminary data.</text>
</comment>
<name>A0AAV4XM61_CAEEX</name>
<sequence length="211" mass="24523">MSSESSLAFPKPRLPESQGRCCRKVQNATYESICRTTLIPSPFQIFMGGFFWLSIIFARFIQIDLKCHSQMAICIKTPYHISRNNIKFSDLNRSKTKMSSESSLAFPKPRLQRARADVEKSRMLHMRVFAEQHLFLRLFKFSCRGIFLAFYYLRQIHPDSGFQRDGRALLEIAIWSFVIEQSSYNLSKVVVPDVKISFPKGYTHSHCHKAK</sequence>
<protein>
    <submittedName>
        <fullName evidence="2">Uncharacterized protein</fullName>
    </submittedName>
</protein>
<evidence type="ECO:0000256" key="1">
    <source>
        <dbReference type="SAM" id="Phobius"/>
    </source>
</evidence>
<keyword evidence="1" id="KW-0472">Membrane</keyword>
<gene>
    <name evidence="2" type="ORF">CEXT_129361</name>
</gene>